<protein>
    <submittedName>
        <fullName evidence="2">Uncharacterized protein</fullName>
    </submittedName>
</protein>
<evidence type="ECO:0000313" key="2">
    <source>
        <dbReference type="EMBL" id="QHU16139.1"/>
    </source>
</evidence>
<organism evidence="2">
    <name type="scientific">viral metagenome</name>
    <dbReference type="NCBI Taxonomy" id="1070528"/>
    <lineage>
        <taxon>unclassified sequences</taxon>
        <taxon>metagenomes</taxon>
        <taxon>organismal metagenomes</taxon>
    </lineage>
</organism>
<feature type="compositionally biased region" description="Acidic residues" evidence="1">
    <location>
        <begin position="149"/>
        <end position="160"/>
    </location>
</feature>
<name>A0A6C0KET1_9ZZZZ</name>
<evidence type="ECO:0000256" key="1">
    <source>
        <dbReference type="SAM" id="MobiDB-lite"/>
    </source>
</evidence>
<sequence length="234" mass="26952">MVNIVIINKGGNCKTLNVKNFVKDDLYKKCGFKSSNNFDHRHTWNIKLKGNNLNIEVHAKNNSKANTENKFDLPPPIDSELYFGNIALIAYHNKKIVDINVDDWCKIYEKLMGGFENLGDQDTSEDEDEEDDISPEQLTKEGYMKDDFIVDSDDDVETDTEADKPIKNNKKQQNDEDDEDDEDTMTEEETSEDESFEISNGDDDEDDEEDDDDDEDEDDSDVISELSEEEYINE</sequence>
<accession>A0A6C0KET1</accession>
<dbReference type="EMBL" id="MN740876">
    <property type="protein sequence ID" value="QHU16139.1"/>
    <property type="molecule type" value="Genomic_DNA"/>
</dbReference>
<feature type="compositionally biased region" description="Basic and acidic residues" evidence="1">
    <location>
        <begin position="138"/>
        <end position="148"/>
    </location>
</feature>
<reference evidence="2" key="1">
    <citation type="journal article" date="2020" name="Nature">
        <title>Giant virus diversity and host interactions through global metagenomics.</title>
        <authorList>
            <person name="Schulz F."/>
            <person name="Roux S."/>
            <person name="Paez-Espino D."/>
            <person name="Jungbluth S."/>
            <person name="Walsh D.A."/>
            <person name="Denef V.J."/>
            <person name="McMahon K.D."/>
            <person name="Konstantinidis K.T."/>
            <person name="Eloe-Fadrosh E.A."/>
            <person name="Kyrpides N.C."/>
            <person name="Woyke T."/>
        </authorList>
    </citation>
    <scope>NUCLEOTIDE SEQUENCE</scope>
    <source>
        <strain evidence="2">GVMAG-S-3300011013-78</strain>
    </source>
</reference>
<feature type="compositionally biased region" description="Acidic residues" evidence="1">
    <location>
        <begin position="175"/>
        <end position="234"/>
    </location>
</feature>
<feature type="region of interest" description="Disordered" evidence="1">
    <location>
        <begin position="116"/>
        <end position="234"/>
    </location>
</feature>
<dbReference type="AlphaFoldDB" id="A0A6C0KET1"/>
<proteinExistence type="predicted"/>
<feature type="compositionally biased region" description="Acidic residues" evidence="1">
    <location>
        <begin position="122"/>
        <end position="134"/>
    </location>
</feature>